<name>A0A0J8DAF6_CLOCY</name>
<dbReference type="EMBL" id="LFVU01000027">
    <property type="protein sequence ID" value="KMT21288.1"/>
    <property type="molecule type" value="Genomic_DNA"/>
</dbReference>
<proteinExistence type="predicted"/>
<evidence type="ECO:0000313" key="2">
    <source>
        <dbReference type="EMBL" id="KMT21288.1"/>
    </source>
</evidence>
<dbReference type="PATRIC" id="fig|1121307.3.peg.904"/>
<keyword evidence="1" id="KW-1133">Transmembrane helix</keyword>
<accession>A0A0J8DAF6</accession>
<feature type="transmembrane region" description="Helical" evidence="1">
    <location>
        <begin position="28"/>
        <end position="50"/>
    </location>
</feature>
<keyword evidence="1" id="KW-0812">Transmembrane</keyword>
<organism evidence="2 3">
    <name type="scientific">Clostridium cylindrosporum DSM 605</name>
    <dbReference type="NCBI Taxonomy" id="1121307"/>
    <lineage>
        <taxon>Bacteria</taxon>
        <taxon>Bacillati</taxon>
        <taxon>Bacillota</taxon>
        <taxon>Clostridia</taxon>
        <taxon>Eubacteriales</taxon>
        <taxon>Clostridiaceae</taxon>
        <taxon>Clostridium</taxon>
    </lineage>
</organism>
<dbReference type="STRING" id="1121307.CLCY_2c00480"/>
<protein>
    <submittedName>
        <fullName evidence="2">Uncharacterized protein</fullName>
    </submittedName>
</protein>
<dbReference type="OrthoDB" id="1953876at2"/>
<dbReference type="InterPro" id="IPR007813">
    <property type="entry name" value="PilN"/>
</dbReference>
<evidence type="ECO:0000313" key="3">
    <source>
        <dbReference type="Proteomes" id="UP000036756"/>
    </source>
</evidence>
<reference evidence="2 3" key="1">
    <citation type="submission" date="2015-06" db="EMBL/GenBank/DDBJ databases">
        <title>Draft genome sequence of the purine-degrading Clostridium cylindrosporum HC-1 (DSM 605).</title>
        <authorList>
            <person name="Poehlein A."/>
            <person name="Schiel-Bengelsdorf B."/>
            <person name="Bengelsdorf F."/>
            <person name="Daniel R."/>
            <person name="Duerre P."/>
        </authorList>
    </citation>
    <scope>NUCLEOTIDE SEQUENCE [LARGE SCALE GENOMIC DNA]</scope>
    <source>
        <strain evidence="2 3">DSM 605</strain>
    </source>
</reference>
<keyword evidence="1" id="KW-0472">Membrane</keyword>
<dbReference type="AlphaFoldDB" id="A0A0J8DAF6"/>
<dbReference type="Pfam" id="PF05137">
    <property type="entry name" value="PilN"/>
    <property type="match status" value="1"/>
</dbReference>
<dbReference type="Proteomes" id="UP000036756">
    <property type="component" value="Unassembled WGS sequence"/>
</dbReference>
<comment type="caution">
    <text evidence="2">The sequence shown here is derived from an EMBL/GenBank/DDBJ whole genome shotgun (WGS) entry which is preliminary data.</text>
</comment>
<evidence type="ECO:0000256" key="1">
    <source>
        <dbReference type="SAM" id="Phobius"/>
    </source>
</evidence>
<gene>
    <name evidence="2" type="ORF">CLCY_2c00480</name>
</gene>
<dbReference type="RefSeq" id="WP_048570734.1">
    <property type="nucleotide sequence ID" value="NZ_LFVU01000027.1"/>
</dbReference>
<keyword evidence="3" id="KW-1185">Reference proteome</keyword>
<sequence>MFRIIQKDINFLDAYSLREKKSAMDIKIFGLVILVEIFLLAGISGFMFGIKKVTEYKNIELINNIKSLEHIKKDINEVRYEGKLLKTKKLIKDEALEINEVTYNTLTIFEEVLSSDMAIENMTMDMKSINFIVRGAKEENFAQLINNMESSGLFSKVQITAISSKDEEGNRKASVNAEIIRK</sequence>